<dbReference type="OrthoDB" id="410058at2759"/>
<evidence type="ECO:0000256" key="5">
    <source>
        <dbReference type="ARBA" id="ARBA00022801"/>
    </source>
</evidence>
<evidence type="ECO:0000256" key="3">
    <source>
        <dbReference type="ARBA" id="ARBA00010833"/>
    </source>
</evidence>
<dbReference type="InParanoid" id="A0A1X7U983"/>
<dbReference type="InterPro" id="IPR038518">
    <property type="entry name" value="Glyco_hydro_63N_sf"/>
</dbReference>
<dbReference type="InterPro" id="IPR004888">
    <property type="entry name" value="Glycoside_hydrolase_63"/>
</dbReference>
<name>A0A1X7U983_AMPQE</name>
<evidence type="ECO:0000256" key="8">
    <source>
        <dbReference type="ARBA" id="ARBA00022989"/>
    </source>
</evidence>
<evidence type="ECO:0000256" key="9">
    <source>
        <dbReference type="ARBA" id="ARBA00023136"/>
    </source>
</evidence>
<dbReference type="KEGG" id="aqu:100637722"/>
<dbReference type="AlphaFoldDB" id="A0A1X7U983"/>
<dbReference type="PANTHER" id="PTHR10412">
    <property type="entry name" value="MANNOSYL-OLIGOSACCHARIDE GLUCOSIDASE"/>
    <property type="match status" value="1"/>
</dbReference>
<gene>
    <name evidence="17" type="primary">100637722</name>
</gene>
<dbReference type="GO" id="GO:0006487">
    <property type="term" value="P:protein N-linked glycosylation"/>
    <property type="evidence" value="ECO:0007669"/>
    <property type="project" value="UniProtKB-UniRule"/>
</dbReference>
<dbReference type="InterPro" id="IPR031335">
    <property type="entry name" value="Glyco_hydro_63_C"/>
</dbReference>
<dbReference type="FunFam" id="1.50.10.10:FF:000009">
    <property type="entry name" value="mannosyl-oligosaccharide glucosidase"/>
    <property type="match status" value="1"/>
</dbReference>
<dbReference type="STRING" id="400682.A0A1X7U983"/>
<evidence type="ECO:0000256" key="10">
    <source>
        <dbReference type="ARBA" id="ARBA00023180"/>
    </source>
</evidence>
<reference evidence="17" key="2">
    <citation type="submission" date="2017-05" db="UniProtKB">
        <authorList>
            <consortium name="EnsemblMetazoa"/>
        </authorList>
    </citation>
    <scope>IDENTIFICATION</scope>
</reference>
<accession>A0A1X7U983</accession>
<dbReference type="Gene3D" id="2.70.98.110">
    <property type="entry name" value="Glycosyl hydrolase family 63, N-terminal domain"/>
    <property type="match status" value="1"/>
</dbReference>
<evidence type="ECO:0000256" key="6">
    <source>
        <dbReference type="ARBA" id="ARBA00022824"/>
    </source>
</evidence>
<evidence type="ECO:0000256" key="1">
    <source>
        <dbReference type="ARBA" id="ARBA00004648"/>
    </source>
</evidence>
<evidence type="ECO:0000256" key="2">
    <source>
        <dbReference type="ARBA" id="ARBA00004740"/>
    </source>
</evidence>
<dbReference type="InterPro" id="IPR012341">
    <property type="entry name" value="6hp_glycosidase-like_sf"/>
</dbReference>
<dbReference type="EnsemblMetazoa" id="XM_019999815.1">
    <property type="protein sequence ID" value="XP_019855374.1"/>
    <property type="gene ID" value="LOC100637722"/>
</dbReference>
<keyword evidence="11 13" id="KW-0326">Glycosidase</keyword>
<dbReference type="eggNOG" id="KOG2161">
    <property type="taxonomic scope" value="Eukaryota"/>
</dbReference>
<dbReference type="PANTHER" id="PTHR10412:SF11">
    <property type="entry name" value="MANNOSYL-OLIGOSACCHARIDE GLUCOSIDASE"/>
    <property type="match status" value="1"/>
</dbReference>
<feature type="region of interest" description="Disordered" evidence="14">
    <location>
        <begin position="1"/>
        <end position="38"/>
    </location>
</feature>
<evidence type="ECO:0000256" key="14">
    <source>
        <dbReference type="SAM" id="MobiDB-lite"/>
    </source>
</evidence>
<comment type="similarity">
    <text evidence="3 13">Belongs to the glycosyl hydrolase 63 family.</text>
</comment>
<dbReference type="InterPro" id="IPR008928">
    <property type="entry name" value="6-hairpin_glycosidase_sf"/>
</dbReference>
<dbReference type="Gene3D" id="1.50.10.10">
    <property type="match status" value="1"/>
</dbReference>
<dbReference type="InterPro" id="IPR031631">
    <property type="entry name" value="Glyco_hydro_63N"/>
</dbReference>
<comment type="catalytic activity">
    <reaction evidence="13">
        <text>N(4)-(alpha-D-Glc-(1-&gt;2)-alpha-D-Glc-(1-&gt;3)-alpha-D-Glc-(1-&gt;3)-alpha-D-Man-(1-&gt;2)-alpha-D-Man-(1-&gt;2)-alpha-D-Man-(1-&gt;3)-[alpha-D-Man-(1-&gt;2)-alpha-D-Man-(1-&gt;3)-[alpha-D-Man-(1-&gt;2)-alpha-D-Man-(1-&gt;6)]-alpha-D-Man-(1-&gt;6)]-beta-D-Man-(1-&gt;4)-beta-D-GlcNAc-(1-&gt;4)-beta-D-GlcNAc)-L-asparaginyl-[protein] + H2O = N(4)-(alpha-D-Glc-(1-&gt;3)-alpha-D-Glc-(1-&gt;3)-alpha-D-Man-(1-&gt;2)-alpha-D-Man-(1-&gt;2)-alpha-D-Man-(1-&gt;3)-[alpha-D-Man-(1-&gt;2)-alpha-D-Man-(1-&gt;3)-[alpha-D-Man-(1-&gt;2)-alpha-D-Man-(1-&gt;6)]-alpha-D-Man-(1-&gt;6)]-beta-D-Man-(1-&gt;4)-beta-D-GlcNAc-(1-&gt;4)-beta-D-GlcNAc)-L-asparaginyl-[protein] + beta-D-glucose</text>
        <dbReference type="Rhea" id="RHEA:55988"/>
        <dbReference type="Rhea" id="RHEA-COMP:12806"/>
        <dbReference type="Rhea" id="RHEA-COMP:14355"/>
        <dbReference type="ChEBI" id="CHEBI:15377"/>
        <dbReference type="ChEBI" id="CHEBI:15903"/>
        <dbReference type="ChEBI" id="CHEBI:59082"/>
        <dbReference type="ChEBI" id="CHEBI:132537"/>
        <dbReference type="EC" id="3.2.1.106"/>
    </reaction>
</comment>
<feature type="domain" description="Glycosyl hydrolase family 63 C-terminal" evidence="15">
    <location>
        <begin position="328"/>
        <end position="806"/>
    </location>
</feature>
<keyword evidence="9 13" id="KW-0472">Membrane</keyword>
<dbReference type="OMA" id="FNWYNTT"/>
<evidence type="ECO:0000256" key="4">
    <source>
        <dbReference type="ARBA" id="ARBA00022692"/>
    </source>
</evidence>
<keyword evidence="10" id="KW-0325">Glycoprotein</keyword>
<sequence>MSRTGGGKKLKGTGGSTRVDRSRQRVSSPGGAKSKGSSSRKVSLPFLIASGVGVALVSVLIAVCVRWAMTSSLNQPIGLPRVINDEMMGGAQYKERLWGSYRSNVYFGMRPRLPRSLVVGMAWMYGLATPTGEVSLYIRHTCQHADNLGRYGWGQHDGRSFGQQEITDSYMKLSTSFIINTLPGALGESWTARIRADSRSSENATISLLFYVFNEGTEELSFELGNSGSTIESITGDIDTIGNFRINFTPTVARQPYYSYLATDLNKISLLSHFIETVLKEGRSPLFPGERYIFDSKKTKLVVYQMHGQLPLEFEVTYSSGEQVPLVGERFREELAKYSNYFNKKFEETFNLKEKGFSDDMIVFAQSAFSNLIGSISYFYGESLVMAPGMKKPINYFPAPLYTGVPSRSFFPRGFLWDEGFHQLLVTQWDTDIVKDVLGHWLDMLNADGWIPREQILGEEALSKVPEEFVVQYSSNANPPALFLTVEALVDRMEGTNKLMDVNYLKRIYPRLEAWYNWFIRTQKGPRPFTYQWKGRNGSTFSELNPKTLTSGLDDYPRASHPTSDEYHIDLRCWLSLATSVLIKIGNIIKVPTDDYKEYLKSLNDFDTLNKLHWDTKRQVYSDYGLHTSSVKLVTDRDANPPVKIRKVMKEPRLKFVDSFGYVNLFPFLMKLLPPDSLQLEATLTHINNESLLWTDYGLRSLSKSDPFYSKANTAHDKPYWRGAIWININYLTLKALNHYKNIKGPYQEIAGNIYKRLRNNIINNMYTQYKSTGFIWEQYNDRNGKGKGTHPFTGWSSLVVLIMSEKY</sequence>
<dbReference type="EC" id="3.2.1.106" evidence="12 13"/>
<organism evidence="17">
    <name type="scientific">Amphimedon queenslandica</name>
    <name type="common">Sponge</name>
    <dbReference type="NCBI Taxonomy" id="400682"/>
    <lineage>
        <taxon>Eukaryota</taxon>
        <taxon>Metazoa</taxon>
        <taxon>Porifera</taxon>
        <taxon>Demospongiae</taxon>
        <taxon>Heteroscleromorpha</taxon>
        <taxon>Haplosclerida</taxon>
        <taxon>Niphatidae</taxon>
        <taxon>Amphimedon</taxon>
    </lineage>
</organism>
<proteinExistence type="inferred from homology"/>
<comment type="function">
    <text evidence="13">Cleaves the distal alpha 1,2-linked glucose residue from the Glc(3)Man(9)GlcNAc(2) oligosaccharide precursor.</text>
</comment>
<evidence type="ECO:0000256" key="13">
    <source>
        <dbReference type="RuleBase" id="RU368089"/>
    </source>
</evidence>
<keyword evidence="18" id="KW-1185">Reference proteome</keyword>
<keyword evidence="6 13" id="KW-0256">Endoplasmic reticulum</keyword>
<keyword evidence="4 13" id="KW-0812">Transmembrane</keyword>
<keyword evidence="8 13" id="KW-1133">Transmembrane helix</keyword>
<dbReference type="SUPFAM" id="SSF48208">
    <property type="entry name" value="Six-hairpin glycosidases"/>
    <property type="match status" value="1"/>
</dbReference>
<keyword evidence="7" id="KW-0735">Signal-anchor</keyword>
<evidence type="ECO:0000259" key="16">
    <source>
        <dbReference type="Pfam" id="PF16923"/>
    </source>
</evidence>
<keyword evidence="5 13" id="KW-0378">Hydrolase</keyword>
<dbReference type="GO" id="GO:0005789">
    <property type="term" value="C:endoplasmic reticulum membrane"/>
    <property type="evidence" value="ECO:0007669"/>
    <property type="project" value="UniProtKB-SubCell"/>
</dbReference>
<dbReference type="GO" id="GO:0009311">
    <property type="term" value="P:oligosaccharide metabolic process"/>
    <property type="evidence" value="ECO:0007669"/>
    <property type="project" value="UniProtKB-UniRule"/>
</dbReference>
<comment type="subcellular location">
    <subcellularLocation>
        <location evidence="1 13">Endoplasmic reticulum membrane</location>
        <topology evidence="1 13">Single-pass type II membrane protein</topology>
    </subcellularLocation>
</comment>
<protein>
    <recommendedName>
        <fullName evidence="12 13">Mannosyl-oligosaccharide glucosidase</fullName>
        <ecNumber evidence="12 13">3.2.1.106</ecNumber>
    </recommendedName>
</protein>
<evidence type="ECO:0000256" key="12">
    <source>
        <dbReference type="ARBA" id="ARBA00038888"/>
    </source>
</evidence>
<feature type="compositionally biased region" description="Low complexity" evidence="14">
    <location>
        <begin position="27"/>
        <end position="38"/>
    </location>
</feature>
<reference evidence="18" key="1">
    <citation type="journal article" date="2010" name="Nature">
        <title>The Amphimedon queenslandica genome and the evolution of animal complexity.</title>
        <authorList>
            <person name="Srivastava M."/>
            <person name="Simakov O."/>
            <person name="Chapman J."/>
            <person name="Fahey B."/>
            <person name="Gauthier M.E."/>
            <person name="Mitros T."/>
            <person name="Richards G.S."/>
            <person name="Conaco C."/>
            <person name="Dacre M."/>
            <person name="Hellsten U."/>
            <person name="Larroux C."/>
            <person name="Putnam N.H."/>
            <person name="Stanke M."/>
            <person name="Adamska M."/>
            <person name="Darling A."/>
            <person name="Degnan S.M."/>
            <person name="Oakley T.H."/>
            <person name="Plachetzki D.C."/>
            <person name="Zhai Y."/>
            <person name="Adamski M."/>
            <person name="Calcino A."/>
            <person name="Cummins S.F."/>
            <person name="Goodstein D.M."/>
            <person name="Harris C."/>
            <person name="Jackson D.J."/>
            <person name="Leys S.P."/>
            <person name="Shu S."/>
            <person name="Woodcroft B.J."/>
            <person name="Vervoort M."/>
            <person name="Kosik K.S."/>
            <person name="Manning G."/>
            <person name="Degnan B.M."/>
            <person name="Rokhsar D.S."/>
        </authorList>
    </citation>
    <scope>NUCLEOTIDE SEQUENCE [LARGE SCALE GENOMIC DNA]</scope>
</reference>
<dbReference type="Pfam" id="PF16923">
    <property type="entry name" value="Glyco_hydro_63N"/>
    <property type="match status" value="1"/>
</dbReference>
<feature type="compositionally biased region" description="Basic residues" evidence="14">
    <location>
        <begin position="1"/>
        <end position="11"/>
    </location>
</feature>
<dbReference type="Proteomes" id="UP000007879">
    <property type="component" value="Unassembled WGS sequence"/>
</dbReference>
<evidence type="ECO:0000313" key="17">
    <source>
        <dbReference type="EnsemblMetazoa" id="Aqu2.1.24517_001"/>
    </source>
</evidence>
<comment type="pathway">
    <text evidence="2">Glycan metabolism; N-glycan degradation.</text>
</comment>
<feature type="transmembrane region" description="Helical" evidence="13">
    <location>
        <begin position="44"/>
        <end position="69"/>
    </location>
</feature>
<evidence type="ECO:0000259" key="15">
    <source>
        <dbReference type="Pfam" id="PF03200"/>
    </source>
</evidence>
<evidence type="ECO:0000313" key="18">
    <source>
        <dbReference type="Proteomes" id="UP000007879"/>
    </source>
</evidence>
<dbReference type="EnsemblMetazoa" id="Aqu2.1.24517_001">
    <property type="protein sequence ID" value="Aqu2.1.24517_001"/>
    <property type="gene ID" value="Aqu2.1.24517"/>
</dbReference>
<dbReference type="Pfam" id="PF03200">
    <property type="entry name" value="Glyco_hydro_63"/>
    <property type="match status" value="1"/>
</dbReference>
<feature type="domain" description="Glycosyl hydrolase family 63 N-terminal" evidence="16">
    <location>
        <begin position="97"/>
        <end position="252"/>
    </location>
</feature>
<evidence type="ECO:0000256" key="7">
    <source>
        <dbReference type="ARBA" id="ARBA00022968"/>
    </source>
</evidence>
<dbReference type="GO" id="GO:0004573">
    <property type="term" value="F:Glc3Man9GlcNAc2 oligosaccharide glucosidase activity"/>
    <property type="evidence" value="ECO:0007669"/>
    <property type="project" value="UniProtKB-UniRule"/>
</dbReference>
<evidence type="ECO:0000256" key="11">
    <source>
        <dbReference type="ARBA" id="ARBA00023295"/>
    </source>
</evidence>